<protein>
    <submittedName>
        <fullName evidence="15">Ubiquinone biosynthesis regulatory protein kinase UbiB</fullName>
    </submittedName>
</protein>
<organism evidence="15">
    <name type="scientific">Acidithiobacillus ferrianus</name>
    <dbReference type="NCBI Taxonomy" id="2678518"/>
    <lineage>
        <taxon>Bacteria</taxon>
        <taxon>Pseudomonadati</taxon>
        <taxon>Pseudomonadota</taxon>
        <taxon>Acidithiobacillia</taxon>
        <taxon>Acidithiobacillales</taxon>
        <taxon>Acidithiobacillaceae</taxon>
        <taxon>Acidithiobacillus</taxon>
    </lineage>
</organism>
<sequence>MRQSFLRFVRTLHITRVLVRYRLDEVIYFLPLLKPYQAILRLSPMSLLGPRPQGTFAERLREALETLGPTFIKLGQMLSTRRDLLPEHITQELAKLQDAVPPFPSQIARQIIETALNAPLNTLFSRFEEQPAAAASIAQVHFGQLLDGREVAIKVRRPGLQRVIEQDLAILALLADLAERYSQEGRRLRVRAVVAEYAKTIQGELDLLREAANASQLRRNFAAEQDLLYVPEIYWDYCAPPVLVMERIYGIPIGQRDTLRKAGIDFDQLSRRAAEIFFRQVFRDAYFHADMHPGNIFIDPRNGSFIAVDFGIMGSLDDASQHYLAENMVAFFRRDYRRVAEAHVEAGWVPPDTNIQDFETAIRAIAEPVFEKPLHEISVANLLLRLFQTTRAFQMQTQPQLLLLQKTLVNVEGIARDFNPALNIWEVATPLLTEWLSRQRGPQGWWSELKRQFPQWGLVLPELPVLLHGILRQAQQGELPLIVRNDDIEGIRRELRHGLRRLTFSVGGTFIMVGLGIIATLEHRLDADLLGLPVWFWLTALPIVLWIGASWTRAVFFRND</sequence>
<feature type="transmembrane region" description="Helical" evidence="13">
    <location>
        <begin position="502"/>
        <end position="522"/>
    </location>
</feature>
<keyword evidence="3" id="KW-1003">Cell membrane</keyword>
<comment type="similarity">
    <text evidence="2">Belongs to the protein kinase superfamily. ADCK protein kinase family.</text>
</comment>
<dbReference type="RefSeq" id="WP_163099624.1">
    <property type="nucleotide sequence ID" value="NZ_CP127523.1"/>
</dbReference>
<proteinExistence type="inferred from homology"/>
<dbReference type="AlphaFoldDB" id="A0A845U8H2"/>
<keyword evidence="10" id="KW-0067">ATP-binding</keyword>
<keyword evidence="8" id="KW-0547">Nucleotide-binding</keyword>
<dbReference type="GO" id="GO:0006744">
    <property type="term" value="P:ubiquinone biosynthetic process"/>
    <property type="evidence" value="ECO:0007669"/>
    <property type="project" value="UniProtKB-UniPathway"/>
</dbReference>
<dbReference type="NCBIfam" id="NF003404">
    <property type="entry name" value="PRK04750.1"/>
    <property type="match status" value="1"/>
</dbReference>
<dbReference type="InterPro" id="IPR050154">
    <property type="entry name" value="UbiB_kinase"/>
</dbReference>
<dbReference type="GO" id="GO:0016301">
    <property type="term" value="F:kinase activity"/>
    <property type="evidence" value="ECO:0007669"/>
    <property type="project" value="UniProtKB-KW"/>
</dbReference>
<dbReference type="EMBL" id="WNJL01000054">
    <property type="protein sequence ID" value="NDU43992.1"/>
    <property type="molecule type" value="Genomic_DNA"/>
</dbReference>
<dbReference type="UniPathway" id="UPA00232"/>
<dbReference type="GO" id="GO:0005524">
    <property type="term" value="F:ATP binding"/>
    <property type="evidence" value="ECO:0007669"/>
    <property type="project" value="UniProtKB-KW"/>
</dbReference>
<gene>
    <name evidence="15" type="primary">ubiB</name>
    <name evidence="15" type="ORF">GL267_15590</name>
</gene>
<keyword evidence="7 13" id="KW-0812">Transmembrane</keyword>
<evidence type="ECO:0000259" key="14">
    <source>
        <dbReference type="Pfam" id="PF03109"/>
    </source>
</evidence>
<comment type="caution">
    <text evidence="15">The sequence shown here is derived from an EMBL/GenBank/DDBJ whole genome shotgun (WGS) entry which is preliminary data.</text>
</comment>
<feature type="domain" description="ABC1 atypical kinase-like" evidence="14">
    <location>
        <begin position="95"/>
        <end position="342"/>
    </location>
</feature>
<evidence type="ECO:0000256" key="3">
    <source>
        <dbReference type="ARBA" id="ARBA00022475"/>
    </source>
</evidence>
<dbReference type="PANTHER" id="PTHR10566">
    <property type="entry name" value="CHAPERONE-ACTIVITY OF BC1 COMPLEX CABC1 -RELATED"/>
    <property type="match status" value="1"/>
</dbReference>
<keyword evidence="15" id="KW-0830">Ubiquinone</keyword>
<keyword evidence="9" id="KW-0418">Kinase</keyword>
<keyword evidence="6" id="KW-0831">Ubiquinone biosynthesis</keyword>
<evidence type="ECO:0000256" key="2">
    <source>
        <dbReference type="ARBA" id="ARBA00009670"/>
    </source>
</evidence>
<dbReference type="SUPFAM" id="SSF56112">
    <property type="entry name" value="Protein kinase-like (PK-like)"/>
    <property type="match status" value="1"/>
</dbReference>
<dbReference type="InterPro" id="IPR004147">
    <property type="entry name" value="ABC1_dom"/>
</dbReference>
<evidence type="ECO:0000256" key="1">
    <source>
        <dbReference type="ARBA" id="ARBA00005020"/>
    </source>
</evidence>
<keyword evidence="11 13" id="KW-1133">Transmembrane helix</keyword>
<evidence type="ECO:0000256" key="11">
    <source>
        <dbReference type="ARBA" id="ARBA00022989"/>
    </source>
</evidence>
<evidence type="ECO:0000256" key="4">
    <source>
        <dbReference type="ARBA" id="ARBA00022519"/>
    </source>
</evidence>
<name>A0A845U8H2_9PROT</name>
<evidence type="ECO:0000256" key="10">
    <source>
        <dbReference type="ARBA" id="ARBA00022840"/>
    </source>
</evidence>
<evidence type="ECO:0000256" key="6">
    <source>
        <dbReference type="ARBA" id="ARBA00022688"/>
    </source>
</evidence>
<evidence type="ECO:0000256" key="7">
    <source>
        <dbReference type="ARBA" id="ARBA00022692"/>
    </source>
</evidence>
<accession>A0A845U8H2</accession>
<reference evidence="15" key="1">
    <citation type="submission" date="2019-11" db="EMBL/GenBank/DDBJ databases">
        <title>Acidithiobacillus ferrianus sp. nov.: a facultatively anaerobic and extremely acidophilic chemolithoautotroph.</title>
        <authorList>
            <person name="Norris P.R."/>
            <person name="Falagan C."/>
            <person name="Moya-Beltran A."/>
            <person name="Castro M."/>
            <person name="Quatrini R."/>
            <person name="Johnson D.B."/>
        </authorList>
    </citation>
    <scope>NUCLEOTIDE SEQUENCE [LARGE SCALE GENOMIC DNA]</scope>
    <source>
        <strain evidence="15">MG</strain>
    </source>
</reference>
<dbReference type="NCBIfam" id="TIGR01982">
    <property type="entry name" value="UbiB"/>
    <property type="match status" value="1"/>
</dbReference>
<keyword evidence="12 13" id="KW-0472">Membrane</keyword>
<evidence type="ECO:0000256" key="12">
    <source>
        <dbReference type="ARBA" id="ARBA00023136"/>
    </source>
</evidence>
<keyword evidence="4" id="KW-0997">Cell inner membrane</keyword>
<dbReference type="InterPro" id="IPR010232">
    <property type="entry name" value="UbiB"/>
</dbReference>
<dbReference type="PANTHER" id="PTHR10566:SF113">
    <property type="entry name" value="PROTEIN ACTIVITY OF BC1 COMPLEX KINASE 7, CHLOROPLASTIC"/>
    <property type="match status" value="1"/>
</dbReference>
<evidence type="ECO:0000313" key="15">
    <source>
        <dbReference type="EMBL" id="NDU43992.1"/>
    </source>
</evidence>
<dbReference type="Pfam" id="PF03109">
    <property type="entry name" value="ABC1"/>
    <property type="match status" value="1"/>
</dbReference>
<evidence type="ECO:0000256" key="8">
    <source>
        <dbReference type="ARBA" id="ARBA00022741"/>
    </source>
</evidence>
<dbReference type="CDD" id="cd13972">
    <property type="entry name" value="UbiB"/>
    <property type="match status" value="1"/>
</dbReference>
<keyword evidence="5" id="KW-0808">Transferase</keyword>
<evidence type="ECO:0000256" key="9">
    <source>
        <dbReference type="ARBA" id="ARBA00022777"/>
    </source>
</evidence>
<comment type="pathway">
    <text evidence="1">Cofactor biosynthesis; ubiquinone biosynthesis [regulation].</text>
</comment>
<dbReference type="InterPro" id="IPR011009">
    <property type="entry name" value="Kinase-like_dom_sf"/>
</dbReference>
<feature type="transmembrane region" description="Helical" evidence="13">
    <location>
        <begin position="534"/>
        <end position="556"/>
    </location>
</feature>
<dbReference type="InterPro" id="IPR045308">
    <property type="entry name" value="UbiB_bact"/>
</dbReference>
<evidence type="ECO:0000256" key="13">
    <source>
        <dbReference type="SAM" id="Phobius"/>
    </source>
</evidence>
<evidence type="ECO:0000256" key="5">
    <source>
        <dbReference type="ARBA" id="ARBA00022679"/>
    </source>
</evidence>